<keyword evidence="3" id="KW-0732">Signal</keyword>
<comment type="subcellular location">
    <subcellularLocation>
        <location evidence="1">Secreted</location>
    </subcellularLocation>
</comment>
<evidence type="ECO:0000313" key="6">
    <source>
        <dbReference type="Proteomes" id="UP000824782"/>
    </source>
</evidence>
<organism evidence="5 6">
    <name type="scientific">Engystomops pustulosus</name>
    <name type="common">Tungara frog</name>
    <name type="synonym">Physalaemus pustulosus</name>
    <dbReference type="NCBI Taxonomy" id="76066"/>
    <lineage>
        <taxon>Eukaryota</taxon>
        <taxon>Metazoa</taxon>
        <taxon>Chordata</taxon>
        <taxon>Craniata</taxon>
        <taxon>Vertebrata</taxon>
        <taxon>Euteleostomi</taxon>
        <taxon>Amphibia</taxon>
        <taxon>Batrachia</taxon>
        <taxon>Anura</taxon>
        <taxon>Neobatrachia</taxon>
        <taxon>Hyloidea</taxon>
        <taxon>Leptodactylidae</taxon>
        <taxon>Leiuperinae</taxon>
        <taxon>Engystomops</taxon>
    </lineage>
</organism>
<dbReference type="CDD" id="cd00117">
    <property type="entry name" value="TFP"/>
    <property type="match status" value="1"/>
</dbReference>
<dbReference type="Pfam" id="PF00021">
    <property type="entry name" value="UPAR_LY6"/>
    <property type="match status" value="1"/>
</dbReference>
<proteinExistence type="predicted"/>
<dbReference type="PANTHER" id="PTHR20914:SF25">
    <property type="entry name" value="PHOSPHOLIPASE A2 INHIBITOR AND LY6_PLAUR DOMAIN-CONTAINING PROTEIN"/>
    <property type="match status" value="1"/>
</dbReference>
<accession>A0AAV6ZHA0</accession>
<evidence type="ECO:0000313" key="5">
    <source>
        <dbReference type="EMBL" id="KAG8548772.1"/>
    </source>
</evidence>
<dbReference type="PANTHER" id="PTHR20914">
    <property type="entry name" value="LY6/PLAUR DOMAIN-CONTAINING PROTEIN 8"/>
    <property type="match status" value="1"/>
</dbReference>
<name>A0AAV6ZHA0_ENGPU</name>
<gene>
    <name evidence="5" type="ORF">GDO81_024263</name>
</gene>
<evidence type="ECO:0000256" key="1">
    <source>
        <dbReference type="ARBA" id="ARBA00004613"/>
    </source>
</evidence>
<dbReference type="GO" id="GO:0005576">
    <property type="term" value="C:extracellular region"/>
    <property type="evidence" value="ECO:0007669"/>
    <property type="project" value="UniProtKB-SubCell"/>
</dbReference>
<evidence type="ECO:0000256" key="2">
    <source>
        <dbReference type="ARBA" id="ARBA00022525"/>
    </source>
</evidence>
<dbReference type="EMBL" id="WNYA01000330">
    <property type="protein sequence ID" value="KAG8548772.1"/>
    <property type="molecule type" value="Genomic_DNA"/>
</dbReference>
<dbReference type="InterPro" id="IPR050918">
    <property type="entry name" value="CNF-like_PLA2_Inhibitor"/>
</dbReference>
<dbReference type="InterPro" id="IPR016054">
    <property type="entry name" value="LY6_UPA_recep-like"/>
</dbReference>
<feature type="chain" id="PRO_5043764780" description="UPAR/Ly6 domain-containing protein" evidence="3">
    <location>
        <begin position="20"/>
        <end position="132"/>
    </location>
</feature>
<dbReference type="Proteomes" id="UP000824782">
    <property type="component" value="Unassembled WGS sequence"/>
</dbReference>
<reference evidence="5" key="1">
    <citation type="thesis" date="2020" institute="ProQuest LLC" country="789 East Eisenhower Parkway, Ann Arbor, MI, USA">
        <title>Comparative Genomics and Chromosome Evolution.</title>
        <authorList>
            <person name="Mudd A.B."/>
        </authorList>
    </citation>
    <scope>NUCLEOTIDE SEQUENCE</scope>
    <source>
        <strain evidence="5">237g6f4</strain>
        <tissue evidence="5">Blood</tissue>
    </source>
</reference>
<sequence>MSPWWVLLLLSAVAATGEALRCITCSSVASDSCGILSRENCPDGHVCASQYRTTKSGGFVMQFFDRICAPQSECQVTGTYTHKSTSERIATTCCSSDLCSPAKPKLPAVNSMEPNGLMCSTCIKRDLFCDPD</sequence>
<evidence type="ECO:0000259" key="4">
    <source>
        <dbReference type="Pfam" id="PF00021"/>
    </source>
</evidence>
<comment type="caution">
    <text evidence="5">The sequence shown here is derived from an EMBL/GenBank/DDBJ whole genome shotgun (WGS) entry which is preliminary data.</text>
</comment>
<protein>
    <recommendedName>
        <fullName evidence="4">UPAR/Ly6 domain-containing protein</fullName>
    </recommendedName>
</protein>
<dbReference type="InterPro" id="IPR045860">
    <property type="entry name" value="Snake_toxin-like_sf"/>
</dbReference>
<feature type="signal peptide" evidence="3">
    <location>
        <begin position="1"/>
        <end position="19"/>
    </location>
</feature>
<keyword evidence="6" id="KW-1185">Reference proteome</keyword>
<dbReference type="SUPFAM" id="SSF57302">
    <property type="entry name" value="Snake toxin-like"/>
    <property type="match status" value="1"/>
</dbReference>
<feature type="domain" description="UPAR/Ly6" evidence="4">
    <location>
        <begin position="19"/>
        <end position="100"/>
    </location>
</feature>
<dbReference type="Gene3D" id="2.10.60.10">
    <property type="entry name" value="CD59"/>
    <property type="match status" value="1"/>
</dbReference>
<dbReference type="AlphaFoldDB" id="A0AAV6ZHA0"/>
<keyword evidence="2" id="KW-0964">Secreted</keyword>
<evidence type="ECO:0000256" key="3">
    <source>
        <dbReference type="SAM" id="SignalP"/>
    </source>
</evidence>